<dbReference type="Proteomes" id="UP001642484">
    <property type="component" value="Unassembled WGS sequence"/>
</dbReference>
<evidence type="ECO:0000313" key="3">
    <source>
        <dbReference type="EMBL" id="CAK8993423.1"/>
    </source>
</evidence>
<keyword evidence="2" id="KW-1133">Transmembrane helix</keyword>
<feature type="transmembrane region" description="Helical" evidence="2">
    <location>
        <begin position="78"/>
        <end position="98"/>
    </location>
</feature>
<sequence>MTLLPTSPKGYRSPKDEELGGNESSEMSSEDSDSSESSQSTVCRRMDDEKGSDTEDDYARLLRTRLWRREVIERNIKFGAAIILIENICLSVQTLGAIIKKQPWASYVPYLITYAVEWPVLLFVIKSPRLWLYLTILGFDAITSLIAADPMTISDRPIEDQKGYAILYFNMIYILMSVPALD</sequence>
<comment type="caution">
    <text evidence="3">The sequence shown here is derived from an EMBL/GenBank/DDBJ whole genome shotgun (WGS) entry which is preliminary data.</text>
</comment>
<gene>
    <name evidence="3" type="ORF">CCMP2556_LOCUS3236</name>
</gene>
<accession>A0ABP0HUP3</accession>
<proteinExistence type="predicted"/>
<feature type="region of interest" description="Disordered" evidence="1">
    <location>
        <begin position="1"/>
        <end position="54"/>
    </location>
</feature>
<evidence type="ECO:0000313" key="4">
    <source>
        <dbReference type="Proteomes" id="UP001642484"/>
    </source>
</evidence>
<evidence type="ECO:0000256" key="1">
    <source>
        <dbReference type="SAM" id="MobiDB-lite"/>
    </source>
</evidence>
<organism evidence="3 4">
    <name type="scientific">Durusdinium trenchii</name>
    <dbReference type="NCBI Taxonomy" id="1381693"/>
    <lineage>
        <taxon>Eukaryota</taxon>
        <taxon>Sar</taxon>
        <taxon>Alveolata</taxon>
        <taxon>Dinophyceae</taxon>
        <taxon>Suessiales</taxon>
        <taxon>Symbiodiniaceae</taxon>
        <taxon>Durusdinium</taxon>
    </lineage>
</organism>
<evidence type="ECO:0000256" key="2">
    <source>
        <dbReference type="SAM" id="Phobius"/>
    </source>
</evidence>
<dbReference type="EMBL" id="CAXAMN010001237">
    <property type="protein sequence ID" value="CAK8993423.1"/>
    <property type="molecule type" value="Genomic_DNA"/>
</dbReference>
<protein>
    <submittedName>
        <fullName evidence="3">Uncharacterized protein</fullName>
    </submittedName>
</protein>
<keyword evidence="2" id="KW-0812">Transmembrane</keyword>
<keyword evidence="4" id="KW-1185">Reference proteome</keyword>
<feature type="compositionally biased region" description="Basic and acidic residues" evidence="1">
    <location>
        <begin position="44"/>
        <end position="54"/>
    </location>
</feature>
<feature type="transmembrane region" description="Helical" evidence="2">
    <location>
        <begin position="163"/>
        <end position="181"/>
    </location>
</feature>
<reference evidence="3 4" key="1">
    <citation type="submission" date="2024-02" db="EMBL/GenBank/DDBJ databases">
        <authorList>
            <person name="Chen Y."/>
            <person name="Shah S."/>
            <person name="Dougan E. K."/>
            <person name="Thang M."/>
            <person name="Chan C."/>
        </authorList>
    </citation>
    <scope>NUCLEOTIDE SEQUENCE [LARGE SCALE GENOMIC DNA]</scope>
</reference>
<keyword evidence="2" id="KW-0472">Membrane</keyword>
<feature type="transmembrane region" description="Helical" evidence="2">
    <location>
        <begin position="104"/>
        <end position="125"/>
    </location>
</feature>
<feature type="transmembrane region" description="Helical" evidence="2">
    <location>
        <begin position="130"/>
        <end position="148"/>
    </location>
</feature>
<name>A0ABP0HUP3_9DINO</name>